<accession>A0A450YI40</accession>
<gene>
    <name evidence="2" type="ORF">BECKSD772E_GA0070983_107014</name>
    <name evidence="1" type="ORF">BECKSD772F_GA0070984_108511</name>
</gene>
<proteinExistence type="predicted"/>
<protein>
    <submittedName>
        <fullName evidence="1">Uncharacterized protein</fullName>
    </submittedName>
</protein>
<evidence type="ECO:0000313" key="2">
    <source>
        <dbReference type="EMBL" id="VFK46295.1"/>
    </source>
</evidence>
<dbReference type="EMBL" id="CAADFU010000070">
    <property type="protein sequence ID" value="VFK46295.1"/>
    <property type="molecule type" value="Genomic_DNA"/>
</dbReference>
<dbReference type="EMBL" id="CAADFR010000085">
    <property type="protein sequence ID" value="VFK41135.1"/>
    <property type="molecule type" value="Genomic_DNA"/>
</dbReference>
<dbReference type="AlphaFoldDB" id="A0A450YI40"/>
<reference evidence="1" key="1">
    <citation type="submission" date="2019-02" db="EMBL/GenBank/DDBJ databases">
        <authorList>
            <person name="Gruber-Vodicka R. H."/>
            <person name="Seah K. B. B."/>
        </authorList>
    </citation>
    <scope>NUCLEOTIDE SEQUENCE</scope>
    <source>
        <strain evidence="2">BECK_S1320</strain>
        <strain evidence="1">BECK_S1321</strain>
    </source>
</reference>
<sequence>MFPSHNQRRFNTFIPFPVGYDVTKTNGRFLFLLLCINRIKEETPIPISKDTGSN</sequence>
<name>A0A450YI40_9GAMM</name>
<organism evidence="1">
    <name type="scientific">Candidatus Kentrum sp. SD</name>
    <dbReference type="NCBI Taxonomy" id="2126332"/>
    <lineage>
        <taxon>Bacteria</taxon>
        <taxon>Pseudomonadati</taxon>
        <taxon>Pseudomonadota</taxon>
        <taxon>Gammaproteobacteria</taxon>
        <taxon>Candidatus Kentrum</taxon>
    </lineage>
</organism>
<evidence type="ECO:0000313" key="1">
    <source>
        <dbReference type="EMBL" id="VFK41135.1"/>
    </source>
</evidence>